<dbReference type="Pfam" id="PF04299">
    <property type="entry name" value="FMN_bind_2"/>
    <property type="match status" value="1"/>
</dbReference>
<dbReference type="InterPro" id="IPR007396">
    <property type="entry name" value="TR_PAI2-type"/>
</dbReference>
<keyword evidence="2" id="KW-1185">Reference proteome</keyword>
<dbReference type="PANTHER" id="PTHR35802:SF1">
    <property type="entry name" value="PROTEASE SYNTHASE AND SPORULATION PROTEIN PAI 2"/>
    <property type="match status" value="1"/>
</dbReference>
<dbReference type="Gene3D" id="2.30.110.10">
    <property type="entry name" value="Electron Transport, Fmn-binding Protein, Chain A"/>
    <property type="match status" value="1"/>
</dbReference>
<dbReference type="InterPro" id="IPR012349">
    <property type="entry name" value="Split_barrel_FMN-bd"/>
</dbReference>
<name>A0ABY4E5D2_9NEIS</name>
<reference evidence="1 2" key="1">
    <citation type="journal article" date="2022" name="Res Sq">
        <title>Evolution of multicellular longitudinally dividing oral cavity symbionts (Neisseriaceae).</title>
        <authorList>
            <person name="Nyongesa S."/>
            <person name="Weber P."/>
            <person name="Bernet E."/>
            <person name="Pullido F."/>
            <person name="Nieckarz M."/>
            <person name="Delaby M."/>
            <person name="Nieves C."/>
            <person name="Viehboeck T."/>
            <person name="Krause N."/>
            <person name="Rivera-Millot A."/>
            <person name="Nakamura A."/>
            <person name="Vischer N."/>
            <person name="VanNieuwenhze M."/>
            <person name="Brun Y."/>
            <person name="Cava F."/>
            <person name="Bulgheresi S."/>
            <person name="Veyrier F."/>
        </authorList>
    </citation>
    <scope>NUCLEOTIDE SEQUENCE [LARGE SCALE GENOMIC DNA]</scope>
    <source>
        <strain evidence="1 2">SN4</strain>
    </source>
</reference>
<evidence type="ECO:0000313" key="1">
    <source>
        <dbReference type="EMBL" id="UOO90976.1"/>
    </source>
</evidence>
<dbReference type="Proteomes" id="UP000832011">
    <property type="component" value="Chromosome"/>
</dbReference>
<dbReference type="SUPFAM" id="SSF50475">
    <property type="entry name" value="FMN-binding split barrel"/>
    <property type="match status" value="1"/>
</dbReference>
<gene>
    <name evidence="1" type="ORF">LVJ82_08440</name>
</gene>
<sequence length="209" mass="23310">MHCPKVFEEHRAEILLTLLQQYPLATVISHADAGLEVNLLPMLLQQRDGKAYLLGHMAKNNAQLQALAHSDEVLWLFQGPNAYVSPAWYPSKQEHGKVVPTWNYIMVEVRGKVRLFDDAEALLQVVQALTTEHELGRAQPWQVSDAPSAYITAQLRGIVGIEVEITSMRGKFKLSQNRSEEDQAGVCAGMAAEQPAHGMLAWMPTREAE</sequence>
<accession>A0ABY4E5D2</accession>
<organism evidence="1 2">
    <name type="scientific">Vitreoscilla massiliensis</name>
    <dbReference type="NCBI Taxonomy" id="1689272"/>
    <lineage>
        <taxon>Bacteria</taxon>
        <taxon>Pseudomonadati</taxon>
        <taxon>Pseudomonadota</taxon>
        <taxon>Betaproteobacteria</taxon>
        <taxon>Neisseriales</taxon>
        <taxon>Neisseriaceae</taxon>
        <taxon>Vitreoscilla</taxon>
    </lineage>
</organism>
<dbReference type="PIRSF" id="PIRSF010372">
    <property type="entry name" value="PaiB"/>
    <property type="match status" value="1"/>
</dbReference>
<evidence type="ECO:0000313" key="2">
    <source>
        <dbReference type="Proteomes" id="UP000832011"/>
    </source>
</evidence>
<dbReference type="EMBL" id="CP091511">
    <property type="protein sequence ID" value="UOO90976.1"/>
    <property type="molecule type" value="Genomic_DNA"/>
</dbReference>
<dbReference type="PANTHER" id="PTHR35802">
    <property type="entry name" value="PROTEASE SYNTHASE AND SPORULATION PROTEIN PAI 2"/>
    <property type="match status" value="1"/>
</dbReference>
<proteinExistence type="predicted"/>
<dbReference type="RefSeq" id="WP_058305251.1">
    <property type="nucleotide sequence ID" value="NZ_CABKVG010000006.1"/>
</dbReference>
<protein>
    <submittedName>
        <fullName evidence="1">FMN-binding negative transcriptional regulator</fullName>
    </submittedName>
</protein>